<dbReference type="Pfam" id="PF00512">
    <property type="entry name" value="HisKA"/>
    <property type="match status" value="1"/>
</dbReference>
<dbReference type="InterPro" id="IPR035965">
    <property type="entry name" value="PAS-like_dom_sf"/>
</dbReference>
<dbReference type="InterPro" id="IPR003661">
    <property type="entry name" value="HisK_dim/P_dom"/>
</dbReference>
<feature type="modified residue" description="4-aspartylphosphate" evidence="11">
    <location>
        <position position="56"/>
    </location>
</feature>
<dbReference type="InterPro" id="IPR004358">
    <property type="entry name" value="Sig_transdc_His_kin-like_C"/>
</dbReference>
<dbReference type="SUPFAM" id="SSF52172">
    <property type="entry name" value="CheY-like"/>
    <property type="match status" value="1"/>
</dbReference>
<keyword evidence="5 15" id="KW-0808">Transferase</keyword>
<evidence type="ECO:0000256" key="6">
    <source>
        <dbReference type="ARBA" id="ARBA00022741"/>
    </source>
</evidence>
<sequence>MSNKKINILMVDDRPENLVALEAVLMCPQYNLVRASSGEEALMLILAEDFSLILLDVQMPGLDGFETAKLIRKRNKCKNIPIIFITAISQANEFVIKGYRIGATDYIIKPFHPDTLKLKIEVYLKFYQDRENLETLVRERTLELQVANQKLLEEINHRKIIADKLIESNKKVTNILESISDAFISLDNNCLITYINHEAVRFAQIFNKSPEELIGRSIRDLIPKNIFPKLYEQFNEAVRSKQNVRFEIEIPDSEHTFYEVNVYPFFDGLSIYFRDITEIKRLEKDMAYIDRLNTVGKLAAGIAHEVRNPMTTVRGLLQVLAGKEECANHYDYFSLMIEELDRANAIISNYLSLAKDKFIELKSQSLKKIIENLFPLIEADAMVSGKYIHTELEDVTEIPLDEEEINQLILNLVRNGLQAMSPGGNLRIKTSMTNEEIVLAVQDDGNGITPEVLEKIGTPFFTTKEDGTGLGLAVCYNIAKKHNAKIDIETNSSGTTFYVRFNI</sequence>
<dbReference type="Pfam" id="PF02518">
    <property type="entry name" value="HATPase_c"/>
    <property type="match status" value="1"/>
</dbReference>
<dbReference type="PROSITE" id="PS50110">
    <property type="entry name" value="RESPONSE_REGULATORY"/>
    <property type="match status" value="1"/>
</dbReference>
<dbReference type="EC" id="2.7.13.3" evidence="2"/>
<dbReference type="SUPFAM" id="SSF55874">
    <property type="entry name" value="ATPase domain of HSP90 chaperone/DNA topoisomerase II/histidine kinase"/>
    <property type="match status" value="1"/>
</dbReference>
<evidence type="ECO:0000256" key="2">
    <source>
        <dbReference type="ARBA" id="ARBA00012438"/>
    </source>
</evidence>
<dbReference type="OrthoDB" id="505470at2"/>
<reference evidence="15" key="1">
    <citation type="submission" date="2016-02" db="EMBL/GenBank/DDBJ databases">
        <title>Draft Genome Sequence of Sporotomaculum syntrophicum Strain FB, a Syntrophic Benzoate Degrader.</title>
        <authorList>
            <person name="Nobu M.K."/>
            <person name="Narihiro T."/>
            <person name="Qiu Y.-L."/>
            <person name="Ohashi A."/>
            <person name="Liu W.-T."/>
            <person name="Yuji S."/>
        </authorList>
    </citation>
    <scope>NUCLEOTIDE SEQUENCE</scope>
    <source>
        <strain evidence="15">FB</strain>
    </source>
</reference>
<dbReference type="SUPFAM" id="SSF55785">
    <property type="entry name" value="PYP-like sensor domain (PAS domain)"/>
    <property type="match status" value="1"/>
</dbReference>
<dbReference type="InterPro" id="IPR005467">
    <property type="entry name" value="His_kinase_dom"/>
</dbReference>
<proteinExistence type="predicted"/>
<dbReference type="CDD" id="cd00130">
    <property type="entry name" value="PAS"/>
    <property type="match status" value="1"/>
</dbReference>
<dbReference type="Proteomes" id="UP000798488">
    <property type="component" value="Unassembled WGS sequence"/>
</dbReference>
<dbReference type="InterPro" id="IPR003594">
    <property type="entry name" value="HATPase_dom"/>
</dbReference>
<comment type="catalytic activity">
    <reaction evidence="1">
        <text>ATP + protein L-histidine = ADP + protein N-phospho-L-histidine.</text>
        <dbReference type="EC" id="2.7.13.3"/>
    </reaction>
</comment>
<evidence type="ECO:0000256" key="10">
    <source>
        <dbReference type="ARBA" id="ARBA00024867"/>
    </source>
</evidence>
<dbReference type="SMART" id="SM00448">
    <property type="entry name" value="REC"/>
    <property type="match status" value="1"/>
</dbReference>
<keyword evidence="8" id="KW-0067">ATP-binding</keyword>
<dbReference type="SMART" id="SM00387">
    <property type="entry name" value="HATPase_c"/>
    <property type="match status" value="1"/>
</dbReference>
<gene>
    <name evidence="15" type="primary">kinA_2</name>
    <name evidence="15" type="ORF">SPSYN_01553</name>
</gene>
<dbReference type="PANTHER" id="PTHR43065">
    <property type="entry name" value="SENSOR HISTIDINE KINASE"/>
    <property type="match status" value="1"/>
</dbReference>
<keyword evidence="6" id="KW-0547">Nucleotide-binding</keyword>
<accession>A0A9D2WQB8</accession>
<evidence type="ECO:0000256" key="3">
    <source>
        <dbReference type="ARBA" id="ARBA00018672"/>
    </source>
</evidence>
<protein>
    <recommendedName>
        <fullName evidence="3">Stage 0 sporulation protein A homolog</fullName>
        <ecNumber evidence="2">2.7.13.3</ecNumber>
    </recommendedName>
</protein>
<comment type="function">
    <text evidence="10">May play the central regulatory role in sporulation. It may be an element of the effector pathway responsible for the activation of sporulation genes in response to nutritional stress. Spo0A may act in concert with spo0H (a sigma factor) to control the expression of some genes that are critical to the sporulation process.</text>
</comment>
<name>A0A9D2WQB8_9FIRM</name>
<comment type="caution">
    <text evidence="15">The sequence shown here is derived from an EMBL/GenBank/DDBJ whole genome shotgun (WGS) entry which is preliminary data.</text>
</comment>
<dbReference type="Pfam" id="PF08448">
    <property type="entry name" value="PAS_4"/>
    <property type="match status" value="1"/>
</dbReference>
<keyword evidence="4 11" id="KW-0597">Phosphoprotein</keyword>
<dbReference type="GO" id="GO:0000155">
    <property type="term" value="F:phosphorelay sensor kinase activity"/>
    <property type="evidence" value="ECO:0007669"/>
    <property type="project" value="InterPro"/>
</dbReference>
<dbReference type="SUPFAM" id="SSF47384">
    <property type="entry name" value="Homodimeric domain of signal transducing histidine kinase"/>
    <property type="match status" value="1"/>
</dbReference>
<dbReference type="InterPro" id="IPR011006">
    <property type="entry name" value="CheY-like_superfamily"/>
</dbReference>
<dbReference type="Gene3D" id="1.10.287.130">
    <property type="match status" value="1"/>
</dbReference>
<dbReference type="EMBL" id="LSRS01000003">
    <property type="protein sequence ID" value="KAF1085414.1"/>
    <property type="molecule type" value="Genomic_DNA"/>
</dbReference>
<dbReference type="PANTHER" id="PTHR43065:SF46">
    <property type="entry name" value="C4-DICARBOXYLATE TRANSPORT SENSOR PROTEIN DCTB"/>
    <property type="match status" value="1"/>
</dbReference>
<dbReference type="InterPro" id="IPR036890">
    <property type="entry name" value="HATPase_C_sf"/>
</dbReference>
<evidence type="ECO:0000256" key="4">
    <source>
        <dbReference type="ARBA" id="ARBA00022553"/>
    </source>
</evidence>
<evidence type="ECO:0000259" key="14">
    <source>
        <dbReference type="PROSITE" id="PS50112"/>
    </source>
</evidence>
<dbReference type="PROSITE" id="PS50112">
    <property type="entry name" value="PAS"/>
    <property type="match status" value="1"/>
</dbReference>
<evidence type="ECO:0000313" key="16">
    <source>
        <dbReference type="Proteomes" id="UP000798488"/>
    </source>
</evidence>
<dbReference type="AlphaFoldDB" id="A0A9D2WQB8"/>
<evidence type="ECO:0000256" key="7">
    <source>
        <dbReference type="ARBA" id="ARBA00022777"/>
    </source>
</evidence>
<feature type="domain" description="Response regulatory" evidence="13">
    <location>
        <begin position="7"/>
        <end position="124"/>
    </location>
</feature>
<keyword evidence="9" id="KW-0902">Two-component regulatory system</keyword>
<feature type="domain" description="Histidine kinase" evidence="12">
    <location>
        <begin position="301"/>
        <end position="503"/>
    </location>
</feature>
<evidence type="ECO:0000256" key="11">
    <source>
        <dbReference type="PROSITE-ProRule" id="PRU00169"/>
    </source>
</evidence>
<evidence type="ECO:0000256" key="1">
    <source>
        <dbReference type="ARBA" id="ARBA00000085"/>
    </source>
</evidence>
<dbReference type="NCBIfam" id="TIGR00229">
    <property type="entry name" value="sensory_box"/>
    <property type="match status" value="1"/>
</dbReference>
<dbReference type="SMART" id="SM00388">
    <property type="entry name" value="HisKA"/>
    <property type="match status" value="1"/>
</dbReference>
<keyword evidence="16" id="KW-1185">Reference proteome</keyword>
<organism evidence="15 16">
    <name type="scientific">Sporotomaculum syntrophicum</name>
    <dbReference type="NCBI Taxonomy" id="182264"/>
    <lineage>
        <taxon>Bacteria</taxon>
        <taxon>Bacillati</taxon>
        <taxon>Bacillota</taxon>
        <taxon>Clostridia</taxon>
        <taxon>Eubacteriales</taxon>
        <taxon>Desulfallaceae</taxon>
        <taxon>Sporotomaculum</taxon>
    </lineage>
</organism>
<dbReference type="InterPro" id="IPR001789">
    <property type="entry name" value="Sig_transdc_resp-reg_receiver"/>
</dbReference>
<evidence type="ECO:0000259" key="12">
    <source>
        <dbReference type="PROSITE" id="PS50109"/>
    </source>
</evidence>
<dbReference type="Gene3D" id="3.30.565.10">
    <property type="entry name" value="Histidine kinase-like ATPase, C-terminal domain"/>
    <property type="match status" value="1"/>
</dbReference>
<dbReference type="RefSeq" id="WP_161821880.1">
    <property type="nucleotide sequence ID" value="NZ_LSRS01000003.1"/>
</dbReference>
<dbReference type="InterPro" id="IPR013656">
    <property type="entry name" value="PAS_4"/>
</dbReference>
<dbReference type="Gene3D" id="3.40.50.2300">
    <property type="match status" value="1"/>
</dbReference>
<keyword evidence="7 15" id="KW-0418">Kinase</keyword>
<dbReference type="GO" id="GO:0005524">
    <property type="term" value="F:ATP binding"/>
    <property type="evidence" value="ECO:0007669"/>
    <property type="project" value="UniProtKB-KW"/>
</dbReference>
<dbReference type="CDD" id="cd00082">
    <property type="entry name" value="HisKA"/>
    <property type="match status" value="1"/>
</dbReference>
<dbReference type="SMART" id="SM00091">
    <property type="entry name" value="PAS"/>
    <property type="match status" value="1"/>
</dbReference>
<evidence type="ECO:0000313" key="15">
    <source>
        <dbReference type="EMBL" id="KAF1085414.1"/>
    </source>
</evidence>
<dbReference type="PROSITE" id="PS50109">
    <property type="entry name" value="HIS_KIN"/>
    <property type="match status" value="1"/>
</dbReference>
<evidence type="ECO:0000256" key="9">
    <source>
        <dbReference type="ARBA" id="ARBA00023012"/>
    </source>
</evidence>
<feature type="domain" description="PAS" evidence="14">
    <location>
        <begin position="168"/>
        <end position="241"/>
    </location>
</feature>
<dbReference type="PRINTS" id="PR00344">
    <property type="entry name" value="BCTRLSENSOR"/>
</dbReference>
<evidence type="ECO:0000256" key="8">
    <source>
        <dbReference type="ARBA" id="ARBA00022840"/>
    </source>
</evidence>
<dbReference type="InterPro" id="IPR000014">
    <property type="entry name" value="PAS"/>
</dbReference>
<dbReference type="Gene3D" id="3.30.450.20">
    <property type="entry name" value="PAS domain"/>
    <property type="match status" value="1"/>
</dbReference>
<dbReference type="Pfam" id="PF00072">
    <property type="entry name" value="Response_reg"/>
    <property type="match status" value="1"/>
</dbReference>
<dbReference type="InterPro" id="IPR036097">
    <property type="entry name" value="HisK_dim/P_sf"/>
</dbReference>
<evidence type="ECO:0000259" key="13">
    <source>
        <dbReference type="PROSITE" id="PS50110"/>
    </source>
</evidence>
<evidence type="ECO:0000256" key="5">
    <source>
        <dbReference type="ARBA" id="ARBA00022679"/>
    </source>
</evidence>